<protein>
    <submittedName>
        <fullName evidence="2">Uncharacterized protein</fullName>
    </submittedName>
</protein>
<name>A0AAV1LA18_9NEOP</name>
<keyword evidence="1" id="KW-1133">Transmembrane helix</keyword>
<keyword evidence="1" id="KW-0812">Transmembrane</keyword>
<accession>A0AAV1LA18</accession>
<sequence>MQTFGHTPHLRVPTELYPIGFGWEEKDTIFHSKWFEGEQLPSSLGDITIDDDKQSTADDDEDISRVDINCIDNESDNEFDGNESQDGEFLYIRILFCYFVRNSIICFFIFIFSLCYVYV</sequence>
<reference evidence="2 3" key="1">
    <citation type="submission" date="2023-11" db="EMBL/GenBank/DDBJ databases">
        <authorList>
            <person name="Hedman E."/>
            <person name="Englund M."/>
            <person name="Stromberg M."/>
            <person name="Nyberg Akerstrom W."/>
            <person name="Nylinder S."/>
            <person name="Jareborg N."/>
            <person name="Kallberg Y."/>
            <person name="Kronander E."/>
        </authorList>
    </citation>
    <scope>NUCLEOTIDE SEQUENCE [LARGE SCALE GENOMIC DNA]</scope>
</reference>
<evidence type="ECO:0000256" key="1">
    <source>
        <dbReference type="SAM" id="Phobius"/>
    </source>
</evidence>
<proteinExistence type="predicted"/>
<feature type="transmembrane region" description="Helical" evidence="1">
    <location>
        <begin position="90"/>
        <end position="118"/>
    </location>
</feature>
<evidence type="ECO:0000313" key="2">
    <source>
        <dbReference type="EMBL" id="CAK1592138.1"/>
    </source>
</evidence>
<comment type="caution">
    <text evidence="2">The sequence shown here is derived from an EMBL/GenBank/DDBJ whole genome shotgun (WGS) entry which is preliminary data.</text>
</comment>
<dbReference type="EMBL" id="CAVLGL010000087">
    <property type="protein sequence ID" value="CAK1592138.1"/>
    <property type="molecule type" value="Genomic_DNA"/>
</dbReference>
<gene>
    <name evidence="2" type="ORF">PARMNEM_LOCUS12174</name>
</gene>
<keyword evidence="3" id="KW-1185">Reference proteome</keyword>
<dbReference type="AlphaFoldDB" id="A0AAV1LA18"/>
<evidence type="ECO:0000313" key="3">
    <source>
        <dbReference type="Proteomes" id="UP001314205"/>
    </source>
</evidence>
<dbReference type="Proteomes" id="UP001314205">
    <property type="component" value="Unassembled WGS sequence"/>
</dbReference>
<organism evidence="2 3">
    <name type="scientific">Parnassius mnemosyne</name>
    <name type="common">clouded apollo</name>
    <dbReference type="NCBI Taxonomy" id="213953"/>
    <lineage>
        <taxon>Eukaryota</taxon>
        <taxon>Metazoa</taxon>
        <taxon>Ecdysozoa</taxon>
        <taxon>Arthropoda</taxon>
        <taxon>Hexapoda</taxon>
        <taxon>Insecta</taxon>
        <taxon>Pterygota</taxon>
        <taxon>Neoptera</taxon>
        <taxon>Endopterygota</taxon>
        <taxon>Lepidoptera</taxon>
        <taxon>Glossata</taxon>
        <taxon>Ditrysia</taxon>
        <taxon>Papilionoidea</taxon>
        <taxon>Papilionidae</taxon>
        <taxon>Parnassiinae</taxon>
        <taxon>Parnassini</taxon>
        <taxon>Parnassius</taxon>
        <taxon>Driopa</taxon>
    </lineage>
</organism>
<keyword evidence="1" id="KW-0472">Membrane</keyword>